<keyword evidence="1" id="KW-0863">Zinc-finger</keyword>
<dbReference type="InterPro" id="IPR025836">
    <property type="entry name" value="Zn_knuckle_CX2CX4HX4C"/>
</dbReference>
<name>A0A5C7GVC8_9ROSI</name>
<dbReference type="PANTHER" id="PTHR31286">
    <property type="entry name" value="GLYCINE-RICH CELL WALL STRUCTURAL PROTEIN 1.8-LIKE"/>
    <property type="match status" value="1"/>
</dbReference>
<evidence type="ECO:0000313" key="5">
    <source>
        <dbReference type="Proteomes" id="UP000323000"/>
    </source>
</evidence>
<sequence>MEIPSESRECWGKFMRVKVRIDILKPLKRWLRLKIGKFDNVTMVGLKYEWLPELCFACGRVGHGIKECSDEEARKIALEGSPTKLLEVSKNSRGSPKRSGSSPVSTKNKQSARKSKSPSKNLTSPKCSPRKGNYEPLILHVVETQACKRKMVFKLPEEDNRENKKGKVSDVKSEMVI</sequence>
<accession>A0A5C7GVC8</accession>
<gene>
    <name evidence="4" type="ORF">EZV62_024456</name>
</gene>
<dbReference type="InterPro" id="IPR001878">
    <property type="entry name" value="Znf_CCHC"/>
</dbReference>
<dbReference type="AlphaFoldDB" id="A0A5C7GVC8"/>
<dbReference type="EMBL" id="VAHF01000012">
    <property type="protein sequence ID" value="TXG48581.1"/>
    <property type="molecule type" value="Genomic_DNA"/>
</dbReference>
<evidence type="ECO:0000313" key="4">
    <source>
        <dbReference type="EMBL" id="TXG48581.1"/>
    </source>
</evidence>
<dbReference type="PANTHER" id="PTHR31286:SF167">
    <property type="entry name" value="OS09G0268800 PROTEIN"/>
    <property type="match status" value="1"/>
</dbReference>
<protein>
    <recommendedName>
        <fullName evidence="3">CCHC-type domain-containing protein</fullName>
    </recommendedName>
</protein>
<reference evidence="5" key="1">
    <citation type="journal article" date="2019" name="Gigascience">
        <title>De novo genome assembly of the endangered Acer yangbiense, a plant species with extremely small populations endemic to Yunnan Province, China.</title>
        <authorList>
            <person name="Yang J."/>
            <person name="Wariss H.M."/>
            <person name="Tao L."/>
            <person name="Zhang R."/>
            <person name="Yun Q."/>
            <person name="Hollingsworth P."/>
            <person name="Dao Z."/>
            <person name="Luo G."/>
            <person name="Guo H."/>
            <person name="Ma Y."/>
            <person name="Sun W."/>
        </authorList>
    </citation>
    <scope>NUCLEOTIDE SEQUENCE [LARGE SCALE GENOMIC DNA]</scope>
    <source>
        <strain evidence="5">cv. Malutang</strain>
    </source>
</reference>
<dbReference type="OrthoDB" id="966987at2759"/>
<dbReference type="PROSITE" id="PS50158">
    <property type="entry name" value="ZF_CCHC"/>
    <property type="match status" value="1"/>
</dbReference>
<proteinExistence type="predicted"/>
<keyword evidence="1" id="KW-0862">Zinc</keyword>
<feature type="compositionally biased region" description="Low complexity" evidence="2">
    <location>
        <begin position="89"/>
        <end position="105"/>
    </location>
</feature>
<dbReference type="GO" id="GO:0003676">
    <property type="term" value="F:nucleic acid binding"/>
    <property type="evidence" value="ECO:0007669"/>
    <property type="project" value="InterPro"/>
</dbReference>
<dbReference type="Pfam" id="PF14392">
    <property type="entry name" value="zf-CCHC_4"/>
    <property type="match status" value="1"/>
</dbReference>
<feature type="region of interest" description="Disordered" evidence="2">
    <location>
        <begin position="158"/>
        <end position="177"/>
    </location>
</feature>
<comment type="caution">
    <text evidence="4">The sequence shown here is derived from an EMBL/GenBank/DDBJ whole genome shotgun (WGS) entry which is preliminary data.</text>
</comment>
<keyword evidence="5" id="KW-1185">Reference proteome</keyword>
<organism evidence="4 5">
    <name type="scientific">Acer yangbiense</name>
    <dbReference type="NCBI Taxonomy" id="1000413"/>
    <lineage>
        <taxon>Eukaryota</taxon>
        <taxon>Viridiplantae</taxon>
        <taxon>Streptophyta</taxon>
        <taxon>Embryophyta</taxon>
        <taxon>Tracheophyta</taxon>
        <taxon>Spermatophyta</taxon>
        <taxon>Magnoliopsida</taxon>
        <taxon>eudicotyledons</taxon>
        <taxon>Gunneridae</taxon>
        <taxon>Pentapetalae</taxon>
        <taxon>rosids</taxon>
        <taxon>malvids</taxon>
        <taxon>Sapindales</taxon>
        <taxon>Sapindaceae</taxon>
        <taxon>Hippocastanoideae</taxon>
        <taxon>Acereae</taxon>
        <taxon>Acer</taxon>
    </lineage>
</organism>
<evidence type="ECO:0000256" key="2">
    <source>
        <dbReference type="SAM" id="MobiDB-lite"/>
    </source>
</evidence>
<feature type="domain" description="CCHC-type" evidence="3">
    <location>
        <begin position="55"/>
        <end position="68"/>
    </location>
</feature>
<evidence type="ECO:0000259" key="3">
    <source>
        <dbReference type="PROSITE" id="PS50158"/>
    </source>
</evidence>
<evidence type="ECO:0000256" key="1">
    <source>
        <dbReference type="PROSITE-ProRule" id="PRU00047"/>
    </source>
</evidence>
<dbReference type="Proteomes" id="UP000323000">
    <property type="component" value="Chromosome 12"/>
</dbReference>
<keyword evidence="1" id="KW-0479">Metal-binding</keyword>
<dbReference type="InterPro" id="IPR040256">
    <property type="entry name" value="At4g02000-like"/>
</dbReference>
<feature type="region of interest" description="Disordered" evidence="2">
    <location>
        <begin position="84"/>
        <end position="131"/>
    </location>
</feature>
<dbReference type="GO" id="GO:0008270">
    <property type="term" value="F:zinc ion binding"/>
    <property type="evidence" value="ECO:0007669"/>
    <property type="project" value="UniProtKB-KW"/>
</dbReference>